<evidence type="ECO:0000313" key="3">
    <source>
        <dbReference type="Proteomes" id="UP000274822"/>
    </source>
</evidence>
<sequence length="239" mass="27179">MGHSLDAQYARDNYFPALQLPFPFERLTGSSNGTAKTFAGATGTQPDLTRWRWTRFGLAFLNLVLFWLQLIFVLRRNSDEDDTKRNPYALFGAFSGVAVWLYASTLSLSDALRHTRLMYHTDAHLNWLYVLTSAVHGARFLFPESASAPTGISTTEFLVELSLLMVWLTEPRAYVPLELMHPDSTPSPEQTASIFSIATYMWLDKLIAYGWSHTIGVEDVYTLPDYNFAHYWAGKFDDV</sequence>
<keyword evidence="1" id="KW-0812">Transmembrane</keyword>
<evidence type="ECO:0000256" key="1">
    <source>
        <dbReference type="SAM" id="Phobius"/>
    </source>
</evidence>
<keyword evidence="1" id="KW-1133">Transmembrane helix</keyword>
<protein>
    <submittedName>
        <fullName evidence="2">Uncharacterized protein</fullName>
    </submittedName>
</protein>
<gene>
    <name evidence="2" type="ORF">BC938DRAFT_476756</name>
</gene>
<feature type="transmembrane region" description="Helical" evidence="1">
    <location>
        <begin position="56"/>
        <end position="74"/>
    </location>
</feature>
<keyword evidence="1" id="KW-0472">Membrane</keyword>
<accession>A0A433PEH3</accession>
<organism evidence="2 3">
    <name type="scientific">Jimgerdemannia flammicorona</name>
    <dbReference type="NCBI Taxonomy" id="994334"/>
    <lineage>
        <taxon>Eukaryota</taxon>
        <taxon>Fungi</taxon>
        <taxon>Fungi incertae sedis</taxon>
        <taxon>Mucoromycota</taxon>
        <taxon>Mucoromycotina</taxon>
        <taxon>Endogonomycetes</taxon>
        <taxon>Endogonales</taxon>
        <taxon>Endogonaceae</taxon>
        <taxon>Jimgerdemannia</taxon>
    </lineage>
</organism>
<feature type="non-terminal residue" evidence="2">
    <location>
        <position position="239"/>
    </location>
</feature>
<dbReference type="AlphaFoldDB" id="A0A433PEH3"/>
<evidence type="ECO:0000313" key="2">
    <source>
        <dbReference type="EMBL" id="RUS15934.1"/>
    </source>
</evidence>
<dbReference type="EMBL" id="RBNJ01024893">
    <property type="protein sequence ID" value="RUS15934.1"/>
    <property type="molecule type" value="Genomic_DNA"/>
</dbReference>
<comment type="caution">
    <text evidence="2">The sequence shown here is derived from an EMBL/GenBank/DDBJ whole genome shotgun (WGS) entry which is preliminary data.</text>
</comment>
<keyword evidence="3" id="KW-1185">Reference proteome</keyword>
<name>A0A433PEH3_9FUNG</name>
<feature type="transmembrane region" description="Helical" evidence="1">
    <location>
        <begin position="86"/>
        <end position="103"/>
    </location>
</feature>
<reference evidence="2 3" key="1">
    <citation type="journal article" date="2018" name="New Phytol.">
        <title>Phylogenomics of Endogonaceae and evolution of mycorrhizas within Mucoromycota.</title>
        <authorList>
            <person name="Chang Y."/>
            <person name="Desiro A."/>
            <person name="Na H."/>
            <person name="Sandor L."/>
            <person name="Lipzen A."/>
            <person name="Clum A."/>
            <person name="Barry K."/>
            <person name="Grigoriev I.V."/>
            <person name="Martin F.M."/>
            <person name="Stajich J.E."/>
            <person name="Smith M.E."/>
            <person name="Bonito G."/>
            <person name="Spatafora J.W."/>
        </authorList>
    </citation>
    <scope>NUCLEOTIDE SEQUENCE [LARGE SCALE GENOMIC DNA]</scope>
    <source>
        <strain evidence="2 3">AD002</strain>
    </source>
</reference>
<proteinExistence type="predicted"/>
<dbReference type="Proteomes" id="UP000274822">
    <property type="component" value="Unassembled WGS sequence"/>
</dbReference>